<feature type="compositionally biased region" description="Low complexity" evidence="2">
    <location>
        <begin position="449"/>
        <end position="470"/>
    </location>
</feature>
<dbReference type="InterPro" id="IPR043453">
    <property type="entry name" value="Slm1_PH"/>
</dbReference>
<comment type="caution">
    <text evidence="4">The sequence shown here is derived from an EMBL/GenBank/DDBJ whole genome shotgun (WGS) entry which is preliminary data.</text>
</comment>
<dbReference type="Gene3D" id="1.20.1270.60">
    <property type="entry name" value="Arfaptin homology (AH) domain/BAR domain"/>
    <property type="match status" value="1"/>
</dbReference>
<evidence type="ECO:0000256" key="2">
    <source>
        <dbReference type="SAM" id="MobiDB-lite"/>
    </source>
</evidence>
<dbReference type="STRING" id="183478.A0A364MVG7"/>
<keyword evidence="1" id="KW-0597">Phosphoprotein</keyword>
<feature type="compositionally biased region" description="Polar residues" evidence="2">
    <location>
        <begin position="437"/>
        <end position="448"/>
    </location>
</feature>
<dbReference type="InterPro" id="IPR027267">
    <property type="entry name" value="AH/BAR_dom_sf"/>
</dbReference>
<dbReference type="InterPro" id="IPR011993">
    <property type="entry name" value="PH-like_dom_sf"/>
</dbReference>
<dbReference type="CDD" id="cd13311">
    <property type="entry name" value="PH_Slm1"/>
    <property type="match status" value="1"/>
</dbReference>
<feature type="region of interest" description="Disordered" evidence="2">
    <location>
        <begin position="1"/>
        <end position="29"/>
    </location>
</feature>
<dbReference type="AlphaFoldDB" id="A0A364MVG7"/>
<dbReference type="Pfam" id="PF20399">
    <property type="entry name" value="PH_20"/>
    <property type="match status" value="1"/>
</dbReference>
<dbReference type="PANTHER" id="PTHR31941:SF1">
    <property type="entry name" value="CYTOSKELETAL SIGNALING PROTEIN SLM1"/>
    <property type="match status" value="1"/>
</dbReference>
<dbReference type="Pfam" id="PF20400">
    <property type="entry name" value="BAR_4"/>
    <property type="match status" value="1"/>
</dbReference>
<dbReference type="InterPro" id="IPR001849">
    <property type="entry name" value="PH_domain"/>
</dbReference>
<dbReference type="SUPFAM" id="SSF50729">
    <property type="entry name" value="PH domain-like"/>
    <property type="match status" value="1"/>
</dbReference>
<name>A0A364MVG7_STELY</name>
<dbReference type="InterPro" id="IPR046869">
    <property type="entry name" value="SLM1/RGC1-like_PH"/>
</dbReference>
<dbReference type="Proteomes" id="UP000249619">
    <property type="component" value="Unassembled WGS sequence"/>
</dbReference>
<dbReference type="PANTHER" id="PTHR31941">
    <property type="entry name" value="CYTOSKELETAL SIGNALING PROTEIN SLM1"/>
    <property type="match status" value="1"/>
</dbReference>
<dbReference type="Gene3D" id="2.30.29.30">
    <property type="entry name" value="Pleckstrin-homology domain (PH domain)/Phosphotyrosine-binding domain (PTB)"/>
    <property type="match status" value="1"/>
</dbReference>
<dbReference type="SMART" id="SM00233">
    <property type="entry name" value="PH"/>
    <property type="match status" value="1"/>
</dbReference>
<dbReference type="EMBL" id="QGDH01000147">
    <property type="protein sequence ID" value="RAR04762.1"/>
    <property type="molecule type" value="Genomic_DNA"/>
</dbReference>
<evidence type="ECO:0000259" key="3">
    <source>
        <dbReference type="PROSITE" id="PS50003"/>
    </source>
</evidence>
<protein>
    <submittedName>
        <fullName evidence="4">PH domain protein</fullName>
    </submittedName>
</protein>
<feature type="domain" description="PH" evidence="3">
    <location>
        <begin position="310"/>
        <end position="418"/>
    </location>
</feature>
<keyword evidence="5" id="KW-1185">Reference proteome</keyword>
<reference evidence="5" key="1">
    <citation type="submission" date="2018-05" db="EMBL/GenBank/DDBJ databases">
        <title>Draft genome sequence of Stemphylium lycopersici strain CIDEFI 213.</title>
        <authorList>
            <person name="Medina R."/>
            <person name="Franco M.E.E."/>
            <person name="Lucentini C.G."/>
            <person name="Saparrat M.C.N."/>
            <person name="Balatti P.A."/>
        </authorList>
    </citation>
    <scope>NUCLEOTIDE SEQUENCE [LARGE SCALE GENOMIC DNA]</scope>
    <source>
        <strain evidence="5">CIDEFI 213</strain>
    </source>
</reference>
<evidence type="ECO:0000313" key="5">
    <source>
        <dbReference type="Proteomes" id="UP000249619"/>
    </source>
</evidence>
<gene>
    <name evidence="4" type="ORF">DDE83_007698</name>
</gene>
<feature type="compositionally biased region" description="Polar residues" evidence="2">
    <location>
        <begin position="420"/>
        <end position="429"/>
    </location>
</feature>
<organism evidence="4 5">
    <name type="scientific">Stemphylium lycopersici</name>
    <name type="common">Tomato gray leaf spot disease fungus</name>
    <name type="synonym">Thyrospora lycopersici</name>
    <dbReference type="NCBI Taxonomy" id="183478"/>
    <lineage>
        <taxon>Eukaryota</taxon>
        <taxon>Fungi</taxon>
        <taxon>Dikarya</taxon>
        <taxon>Ascomycota</taxon>
        <taxon>Pezizomycotina</taxon>
        <taxon>Dothideomycetes</taxon>
        <taxon>Pleosporomycetidae</taxon>
        <taxon>Pleosporales</taxon>
        <taxon>Pleosporineae</taxon>
        <taxon>Pleosporaceae</taxon>
        <taxon>Stemphylium</taxon>
    </lineage>
</organism>
<sequence length="478" mass="52362">MSAPTSATSEMPSRTFTNRSGDDDAIPGEDTSEVTKLFAERLQAWKHAVGYLEDYITATEKTNHAHGKEYERVLKVGATSAPRMRDPLKEGHHFDQSLGGIAGMFENIRSNTQGMSNQHYETAKQLKSAILPIFERLHTEIKNKSKELTKGAGKGSKQVDKARAHTQKHIELLGQHTAAFDSHGGGQLKATDDPYIIQRGVNHRLHKQVQEENNNRQDLISVQNSFAQFEAHIIQEIQHGMGQFLQVVNTQAEHTKAAYGDMVGTSQRIPLDFEWNGFVQRNNNILIDPSAPARTLSDISFPNQNHRATQPLISGSLEKKGKIMRSYDTNYYVVTPAKYLHEFKTDDDFAKDPAPELSLYLPDCVIGAVSGQKFNVKGKDTSKGKIGGAFAMTHEVAFKAHTPQAAQQWWEVIRQAAGTVTNDTPTSPISGDEKQPSPLQTQGLEKSGTNSSEPASAAAPGSATTAPNSAVPGEPAKN</sequence>
<feature type="region of interest" description="Disordered" evidence="2">
    <location>
        <begin position="420"/>
        <end position="478"/>
    </location>
</feature>
<dbReference type="SUPFAM" id="SSF103657">
    <property type="entry name" value="BAR/IMD domain-like"/>
    <property type="match status" value="1"/>
</dbReference>
<dbReference type="PROSITE" id="PS50003">
    <property type="entry name" value="PH_DOMAIN"/>
    <property type="match status" value="1"/>
</dbReference>
<proteinExistence type="predicted"/>
<evidence type="ECO:0000256" key="1">
    <source>
        <dbReference type="ARBA" id="ARBA00022553"/>
    </source>
</evidence>
<accession>A0A364MVG7</accession>
<dbReference type="InterPro" id="IPR046868">
    <property type="entry name" value="BAR_4"/>
</dbReference>
<feature type="compositionally biased region" description="Polar residues" evidence="2">
    <location>
        <begin position="1"/>
        <end position="19"/>
    </location>
</feature>
<evidence type="ECO:0000313" key="4">
    <source>
        <dbReference type="EMBL" id="RAR04762.1"/>
    </source>
</evidence>